<sequence length="129" mass="15120">MITEDKVTEIFCMADDFCKFFDAMTTKYTLKPTGKRKYHRSSTMSKAEVMLIMILFHDSGYRCFKHFYLEKVCKHLRHLFPKVVSYNRLVELERDVVIPLTLLIKKVLLGKCTGISFVDSTPLRVCKNQ</sequence>
<organism evidence="1 2">
    <name type="scientific">Prevotella amnii CRIS 21A-A</name>
    <dbReference type="NCBI Taxonomy" id="679191"/>
    <lineage>
        <taxon>Bacteria</taxon>
        <taxon>Pseudomonadati</taxon>
        <taxon>Bacteroidota</taxon>
        <taxon>Bacteroidia</taxon>
        <taxon>Bacteroidales</taxon>
        <taxon>Prevotellaceae</taxon>
        <taxon>Prevotella</taxon>
    </lineage>
</organism>
<dbReference type="EMBL" id="ADFQ01000038">
    <property type="protein sequence ID" value="EFN91471.1"/>
    <property type="molecule type" value="Genomic_DNA"/>
</dbReference>
<reference evidence="1 2" key="1">
    <citation type="submission" date="2010-09" db="EMBL/GenBank/DDBJ databases">
        <authorList>
            <person name="Harkins D.M."/>
            <person name="Madupu R."/>
            <person name="Durkin A.S."/>
            <person name="Torralba M."/>
            <person name="Methe B."/>
            <person name="Sutton G.G."/>
            <person name="Nelson K.E."/>
        </authorList>
    </citation>
    <scope>NUCLEOTIDE SEQUENCE [LARGE SCALE GENOMIC DNA]</scope>
    <source>
        <strain evidence="1 2">CRIS 21A-A</strain>
    </source>
</reference>
<dbReference type="Proteomes" id="UP000016016">
    <property type="component" value="Unassembled WGS sequence"/>
</dbReference>
<evidence type="ECO:0000313" key="2">
    <source>
        <dbReference type="Proteomes" id="UP000016016"/>
    </source>
</evidence>
<gene>
    <name evidence="1" type="ORF">HMPREF9018_0868</name>
</gene>
<comment type="caution">
    <text evidence="1">The sequence shown here is derived from an EMBL/GenBank/DDBJ whole genome shotgun (WGS) entry which is preliminary data.</text>
</comment>
<feature type="non-terminal residue" evidence="1">
    <location>
        <position position="129"/>
    </location>
</feature>
<name>E1GV40_9BACT</name>
<protein>
    <recommendedName>
        <fullName evidence="3">Transposase DDE domain-containing protein</fullName>
    </recommendedName>
</protein>
<dbReference type="AlphaFoldDB" id="E1GV40"/>
<proteinExistence type="predicted"/>
<accession>E1GV40</accession>
<evidence type="ECO:0000313" key="1">
    <source>
        <dbReference type="EMBL" id="EFN91471.1"/>
    </source>
</evidence>
<dbReference type="eggNOG" id="COG3039">
    <property type="taxonomic scope" value="Bacteria"/>
</dbReference>
<evidence type="ECO:0008006" key="3">
    <source>
        <dbReference type="Google" id="ProtNLM"/>
    </source>
</evidence>